<dbReference type="AlphaFoldDB" id="X6MN20"/>
<comment type="caution">
    <text evidence="2">The sequence shown here is derived from an EMBL/GenBank/DDBJ whole genome shotgun (WGS) entry which is preliminary data.</text>
</comment>
<accession>X6MN20</accession>
<keyword evidence="1" id="KW-1133">Transmembrane helix</keyword>
<evidence type="ECO:0000256" key="1">
    <source>
        <dbReference type="SAM" id="Phobius"/>
    </source>
</evidence>
<keyword evidence="3" id="KW-1185">Reference proteome</keyword>
<evidence type="ECO:0000313" key="2">
    <source>
        <dbReference type="EMBL" id="ETO14480.1"/>
    </source>
</evidence>
<sequence length="152" mass="17599">MCVATIAENIIVNGLKSLYWIWASHFILFSSFLYLLLSMIATVKVFRYIGDWNPSNDGTTSIPMPTSQEVGIRFLSWSIRALISFVVSGQIVVCSFLLTKKKFLSVFFFIKKKKKKSKEIVNFFKNIKIIITKKYRKCVSCVVIGREHFVYF</sequence>
<gene>
    <name evidence="2" type="ORF">RFI_22890</name>
</gene>
<organism evidence="2 3">
    <name type="scientific">Reticulomyxa filosa</name>
    <dbReference type="NCBI Taxonomy" id="46433"/>
    <lineage>
        <taxon>Eukaryota</taxon>
        <taxon>Sar</taxon>
        <taxon>Rhizaria</taxon>
        <taxon>Retaria</taxon>
        <taxon>Foraminifera</taxon>
        <taxon>Monothalamids</taxon>
        <taxon>Reticulomyxidae</taxon>
        <taxon>Reticulomyxa</taxon>
    </lineage>
</organism>
<feature type="transmembrane region" description="Helical" evidence="1">
    <location>
        <begin position="19"/>
        <end position="37"/>
    </location>
</feature>
<evidence type="ECO:0000313" key="3">
    <source>
        <dbReference type="Proteomes" id="UP000023152"/>
    </source>
</evidence>
<dbReference type="Proteomes" id="UP000023152">
    <property type="component" value="Unassembled WGS sequence"/>
</dbReference>
<feature type="transmembrane region" description="Helical" evidence="1">
    <location>
        <begin position="77"/>
        <end position="98"/>
    </location>
</feature>
<protein>
    <submittedName>
        <fullName evidence="2">Uncharacterized protein</fullName>
    </submittedName>
</protein>
<keyword evidence="1" id="KW-0812">Transmembrane</keyword>
<reference evidence="2 3" key="1">
    <citation type="journal article" date="2013" name="Curr. Biol.">
        <title>The Genome of the Foraminiferan Reticulomyxa filosa.</title>
        <authorList>
            <person name="Glockner G."/>
            <person name="Hulsmann N."/>
            <person name="Schleicher M."/>
            <person name="Noegel A.A."/>
            <person name="Eichinger L."/>
            <person name="Gallinger C."/>
            <person name="Pawlowski J."/>
            <person name="Sierra R."/>
            <person name="Euteneuer U."/>
            <person name="Pillet L."/>
            <person name="Moustafa A."/>
            <person name="Platzer M."/>
            <person name="Groth M."/>
            <person name="Szafranski K."/>
            <person name="Schliwa M."/>
        </authorList>
    </citation>
    <scope>NUCLEOTIDE SEQUENCE [LARGE SCALE GENOMIC DNA]</scope>
</reference>
<dbReference type="EMBL" id="ASPP01020010">
    <property type="protein sequence ID" value="ETO14480.1"/>
    <property type="molecule type" value="Genomic_DNA"/>
</dbReference>
<proteinExistence type="predicted"/>
<keyword evidence="1" id="KW-0472">Membrane</keyword>
<name>X6MN20_RETFI</name>